<dbReference type="OrthoDB" id="9803224at2"/>
<dbReference type="Proteomes" id="UP000317730">
    <property type="component" value="Unassembled WGS sequence"/>
</dbReference>
<accession>A0A4Y3TRT7</accession>
<evidence type="ECO:0000313" key="13">
    <source>
        <dbReference type="EMBL" id="GEB84478.1"/>
    </source>
</evidence>
<dbReference type="EC" id="2.8.1.12" evidence="3"/>
<dbReference type="InterPro" id="IPR036563">
    <property type="entry name" value="MoaE_sf"/>
</dbReference>
<organism evidence="13 14">
    <name type="scientific">Acetobacter peroxydans</name>
    <dbReference type="NCBI Taxonomy" id="104098"/>
    <lineage>
        <taxon>Bacteria</taxon>
        <taxon>Pseudomonadati</taxon>
        <taxon>Pseudomonadota</taxon>
        <taxon>Alphaproteobacteria</taxon>
        <taxon>Acetobacterales</taxon>
        <taxon>Acetobacteraceae</taxon>
        <taxon>Acetobacter</taxon>
    </lineage>
</organism>
<dbReference type="UniPathway" id="UPA00344"/>
<evidence type="ECO:0000256" key="9">
    <source>
        <dbReference type="ARBA" id="ARBA00030407"/>
    </source>
</evidence>
<dbReference type="InterPro" id="IPR003448">
    <property type="entry name" value="Mopterin_biosynth_MoaE"/>
</dbReference>
<comment type="subunit">
    <text evidence="7">Heterotetramer of 2 MoaD subunits and 2 MoaE subunits. Also stable as homodimer. The enzyme changes between these two forms during catalysis.</text>
</comment>
<evidence type="ECO:0000256" key="4">
    <source>
        <dbReference type="ARBA" id="ARBA00013858"/>
    </source>
</evidence>
<gene>
    <name evidence="13" type="ORF">APE01nite_02750</name>
</gene>
<sequence length="156" mass="16322">MLADGAVHVAVQVVPFDAAAEMARLSTLSTLAGGVSLFVGQVRGGGGLVSLTLEHYPGMTEKIMQVLAAEAMERFELLGCTLIHRVGRLEVGQPIVFVGACAAHRAAALAATGFLIDRLKTGAPFWKKEEYAGGGTAWVQARVEDDAAASAWDNTP</sequence>
<dbReference type="GO" id="GO:0006777">
    <property type="term" value="P:Mo-molybdopterin cofactor biosynthetic process"/>
    <property type="evidence" value="ECO:0007669"/>
    <property type="project" value="UniProtKB-KW"/>
</dbReference>
<reference evidence="13 14" key="1">
    <citation type="submission" date="2019-06" db="EMBL/GenBank/DDBJ databases">
        <title>Whole genome shotgun sequence of Acetobacter peroxydans NBRC 13755.</title>
        <authorList>
            <person name="Hosoyama A."/>
            <person name="Uohara A."/>
            <person name="Ohji S."/>
            <person name="Ichikawa N."/>
        </authorList>
    </citation>
    <scope>NUCLEOTIDE SEQUENCE [LARGE SCALE GENOMIC DNA]</scope>
    <source>
        <strain evidence="13 14">NBRC 13755</strain>
    </source>
</reference>
<comment type="catalytic activity">
    <reaction evidence="12">
        <text>2 [molybdopterin-synthase sulfur-carrier protein]-C-terminal-Gly-aminoethanethioate + cyclic pyranopterin phosphate + H2O = molybdopterin + 2 [molybdopterin-synthase sulfur-carrier protein]-C-terminal Gly-Gly + 2 H(+)</text>
        <dbReference type="Rhea" id="RHEA:26333"/>
        <dbReference type="Rhea" id="RHEA-COMP:12202"/>
        <dbReference type="Rhea" id="RHEA-COMP:19907"/>
        <dbReference type="ChEBI" id="CHEBI:15377"/>
        <dbReference type="ChEBI" id="CHEBI:15378"/>
        <dbReference type="ChEBI" id="CHEBI:58698"/>
        <dbReference type="ChEBI" id="CHEBI:59648"/>
        <dbReference type="ChEBI" id="CHEBI:90778"/>
        <dbReference type="ChEBI" id="CHEBI:232372"/>
        <dbReference type="EC" id="2.8.1.12"/>
    </reaction>
</comment>
<keyword evidence="14" id="KW-1185">Reference proteome</keyword>
<evidence type="ECO:0000256" key="11">
    <source>
        <dbReference type="ARBA" id="ARBA00032474"/>
    </source>
</evidence>
<evidence type="ECO:0000256" key="12">
    <source>
        <dbReference type="ARBA" id="ARBA00049878"/>
    </source>
</evidence>
<dbReference type="PANTHER" id="PTHR23404">
    <property type="entry name" value="MOLYBDOPTERIN SYNTHASE RELATED"/>
    <property type="match status" value="1"/>
</dbReference>
<proteinExistence type="inferred from homology"/>
<dbReference type="CDD" id="cd00756">
    <property type="entry name" value="MoaE"/>
    <property type="match status" value="1"/>
</dbReference>
<evidence type="ECO:0000256" key="3">
    <source>
        <dbReference type="ARBA" id="ARBA00011950"/>
    </source>
</evidence>
<comment type="similarity">
    <text evidence="2">Belongs to the MoaE family.</text>
</comment>
<dbReference type="SUPFAM" id="SSF54690">
    <property type="entry name" value="Molybdopterin synthase subunit MoaE"/>
    <property type="match status" value="1"/>
</dbReference>
<comment type="pathway">
    <text evidence="1">Cofactor biosynthesis; molybdopterin biosynthesis.</text>
</comment>
<protein>
    <recommendedName>
        <fullName evidence="4">Molybdopterin synthase catalytic subunit</fullName>
        <ecNumber evidence="3">2.8.1.12</ecNumber>
    </recommendedName>
    <alternativeName>
        <fullName evidence="10">MPT synthase subunit 2</fullName>
    </alternativeName>
    <alternativeName>
        <fullName evidence="8">Molybdenum cofactor biosynthesis protein E</fullName>
    </alternativeName>
    <alternativeName>
        <fullName evidence="9">Molybdopterin-converting factor large subunit</fullName>
    </alternativeName>
    <alternativeName>
        <fullName evidence="11">Molybdopterin-converting factor subunit 2</fullName>
    </alternativeName>
</protein>
<dbReference type="EMBL" id="BJMV01000001">
    <property type="protein sequence ID" value="GEB84478.1"/>
    <property type="molecule type" value="Genomic_DNA"/>
</dbReference>
<name>A0A4Y3TRT7_9PROT</name>
<dbReference type="AlphaFoldDB" id="A0A4Y3TRT7"/>
<dbReference type="Gene3D" id="3.90.1170.40">
    <property type="entry name" value="Molybdopterin biosynthesis MoaE subunit"/>
    <property type="match status" value="1"/>
</dbReference>
<evidence type="ECO:0000256" key="2">
    <source>
        <dbReference type="ARBA" id="ARBA00005426"/>
    </source>
</evidence>
<evidence type="ECO:0000256" key="1">
    <source>
        <dbReference type="ARBA" id="ARBA00005046"/>
    </source>
</evidence>
<evidence type="ECO:0000256" key="10">
    <source>
        <dbReference type="ARBA" id="ARBA00030781"/>
    </source>
</evidence>
<comment type="caution">
    <text evidence="13">The sequence shown here is derived from an EMBL/GenBank/DDBJ whole genome shotgun (WGS) entry which is preliminary data.</text>
</comment>
<evidence type="ECO:0000256" key="8">
    <source>
        <dbReference type="ARBA" id="ARBA00029745"/>
    </source>
</evidence>
<dbReference type="RefSeq" id="WP_141374416.1">
    <property type="nucleotide sequence ID" value="NZ_BAPL01000017.1"/>
</dbReference>
<evidence type="ECO:0000256" key="5">
    <source>
        <dbReference type="ARBA" id="ARBA00023150"/>
    </source>
</evidence>
<comment type="function">
    <text evidence="6">Converts molybdopterin precursor Z into molybdopterin. This requires the incorporation of two sulfur atoms into precursor Z to generate a dithiolene group. The sulfur is provided by MoaD.</text>
</comment>
<dbReference type="Pfam" id="PF02391">
    <property type="entry name" value="MoaE"/>
    <property type="match status" value="1"/>
</dbReference>
<evidence type="ECO:0000256" key="6">
    <source>
        <dbReference type="ARBA" id="ARBA00025448"/>
    </source>
</evidence>
<dbReference type="GO" id="GO:0030366">
    <property type="term" value="F:molybdopterin synthase activity"/>
    <property type="evidence" value="ECO:0007669"/>
    <property type="project" value="UniProtKB-EC"/>
</dbReference>
<keyword evidence="5" id="KW-0501">Molybdenum cofactor biosynthesis</keyword>
<evidence type="ECO:0000256" key="7">
    <source>
        <dbReference type="ARBA" id="ARBA00026066"/>
    </source>
</evidence>
<evidence type="ECO:0000313" key="14">
    <source>
        <dbReference type="Proteomes" id="UP000317730"/>
    </source>
</evidence>